<dbReference type="Proteomes" id="UP000527860">
    <property type="component" value="Unassembled WGS sequence"/>
</dbReference>
<keyword evidence="5" id="KW-1185">Reference proteome</keyword>
<dbReference type="Gene3D" id="2.130.10.10">
    <property type="entry name" value="YVTN repeat-like/Quinoprotein amine dehydrogenase"/>
    <property type="match status" value="1"/>
</dbReference>
<name>A0A0C2E4A5_9STAP</name>
<evidence type="ECO:0000313" key="2">
    <source>
        <dbReference type="EMBL" id="KIH70227.1"/>
    </source>
</evidence>
<dbReference type="PANTHER" id="PTHR30344">
    <property type="entry name" value="6-PHOSPHOGLUCONOLACTONASE-RELATED"/>
    <property type="match status" value="1"/>
</dbReference>
<proteinExistence type="inferred from homology"/>
<dbReference type="GO" id="GO:0005829">
    <property type="term" value="C:cytosol"/>
    <property type="evidence" value="ECO:0007669"/>
    <property type="project" value="TreeGrafter"/>
</dbReference>
<dbReference type="EMBL" id="JXII01000008">
    <property type="protein sequence ID" value="KIH70227.1"/>
    <property type="molecule type" value="Genomic_DNA"/>
</dbReference>
<protein>
    <submittedName>
        <fullName evidence="3">Lactonase family protein</fullName>
    </submittedName>
</protein>
<dbReference type="AlphaFoldDB" id="A0A0C2E4A5"/>
<dbReference type="InterPro" id="IPR011048">
    <property type="entry name" value="Haem_d1_sf"/>
</dbReference>
<comment type="similarity">
    <text evidence="1">Belongs to the cycloisomerase 2 family.</text>
</comment>
<evidence type="ECO:0000313" key="5">
    <source>
        <dbReference type="Proteomes" id="UP000527860"/>
    </source>
</evidence>
<dbReference type="Pfam" id="PF10282">
    <property type="entry name" value="Lactonase"/>
    <property type="match status" value="1"/>
</dbReference>
<evidence type="ECO:0000313" key="4">
    <source>
        <dbReference type="Proteomes" id="UP000031546"/>
    </source>
</evidence>
<reference evidence="3 5" key="4">
    <citation type="submission" date="2022-12" db="EMBL/GenBank/DDBJ databases">
        <title>Genome analysis and biological profiling of marine Salinicoccus roseus MOSEL-ME25.</title>
        <authorList>
            <person name="Mirza F.T."/>
            <person name="Xie Y."/>
            <person name="Shinwari Z.K."/>
        </authorList>
    </citation>
    <scope>NUCLEOTIDE SEQUENCE [LARGE SCALE GENOMIC DNA]</scope>
    <source>
        <strain evidence="3 5">MOSEL-ME25</strain>
    </source>
</reference>
<reference evidence="5" key="2">
    <citation type="submission" date="2020-04" db="EMBL/GenBank/DDBJ databases">
        <title>Genome analysis and biological profiling of marine Cellulosimicrobium funkei MOSEL-ME6.</title>
        <authorList>
            <person name="Tanveer F."/>
            <person name="Xie Y."/>
            <person name="Shinwari Z.K."/>
        </authorList>
    </citation>
    <scope>NUCLEOTIDE SEQUENCE [LARGE SCALE GENOMIC DNA]</scope>
    <source>
        <strain evidence="5">MOSEL-ME25</strain>
    </source>
</reference>
<dbReference type="PANTHER" id="PTHR30344:SF1">
    <property type="entry name" value="6-PHOSPHOGLUCONOLACTONASE"/>
    <property type="match status" value="1"/>
</dbReference>
<dbReference type="GO" id="GO:0017057">
    <property type="term" value="F:6-phosphogluconolactonase activity"/>
    <property type="evidence" value="ECO:0007669"/>
    <property type="project" value="TreeGrafter"/>
</dbReference>
<reference evidence="2 4" key="1">
    <citation type="submission" date="2015-01" db="EMBL/GenBank/DDBJ databases">
        <title>Genome sequences of high lactate-tolerant strain Salinicoccus roseus W12 with industrial interest.</title>
        <authorList>
            <person name="Wang H."/>
            <person name="Yu B."/>
        </authorList>
    </citation>
    <scope>NUCLEOTIDE SEQUENCE [LARGE SCALE GENOMIC DNA]</scope>
    <source>
        <strain evidence="2 4">W12</strain>
    </source>
</reference>
<evidence type="ECO:0000256" key="1">
    <source>
        <dbReference type="ARBA" id="ARBA00005564"/>
    </source>
</evidence>
<dbReference type="SUPFAM" id="SSF51004">
    <property type="entry name" value="C-terminal (heme d1) domain of cytochrome cd1-nitrite reductase"/>
    <property type="match status" value="1"/>
</dbReference>
<sequence>MIGYVGTYTKEHGKGIYKFDLDTEAGKLTAVEEAAESPNATYLDIENDRLYAVKKGKTKAGIATFEISDLETGELRFIEDCLEEGASGCHLTLTSDQNYIVDAVYLSGEIRLYRVDERGVASERLDIFQVEGDGPHERQDNPHSHFVTETPDRRYIAAVDLGADKIVTLEIRDDKLQKVSECTVAAGSGPRHLVFDDSGTHAYIFTELSNEVIVANYHDGEFFPVETYSALPESFEGHSQGAAIRKHPNGKYIYVSNRGHDSIAAFEIIEGGKALKRLQIESTNGDWPRDFNLTPDGDYLICAHERSHNLVLFRVNDDGTIKRQEGELEVPEGVFVGFI</sequence>
<dbReference type="EMBL" id="JABEVU030000001">
    <property type="protein sequence ID" value="MDB0581085.1"/>
    <property type="molecule type" value="Genomic_DNA"/>
</dbReference>
<dbReference type="GeneID" id="77845840"/>
<dbReference type="InterPro" id="IPR019405">
    <property type="entry name" value="Lactonase_7-beta_prop"/>
</dbReference>
<gene>
    <name evidence="3" type="ORF">F7P68_0011145</name>
    <name evidence="2" type="ORF">SN16_09750</name>
</gene>
<evidence type="ECO:0000313" key="3">
    <source>
        <dbReference type="EMBL" id="MDB0581085.1"/>
    </source>
</evidence>
<dbReference type="Proteomes" id="UP000031546">
    <property type="component" value="Unassembled WGS sequence"/>
</dbReference>
<dbReference type="InterPro" id="IPR050282">
    <property type="entry name" value="Cycloisomerase_2"/>
</dbReference>
<organism evidence="2 4">
    <name type="scientific">Salinicoccus roseus</name>
    <dbReference type="NCBI Taxonomy" id="45670"/>
    <lineage>
        <taxon>Bacteria</taxon>
        <taxon>Bacillati</taxon>
        <taxon>Bacillota</taxon>
        <taxon>Bacilli</taxon>
        <taxon>Bacillales</taxon>
        <taxon>Staphylococcaceae</taxon>
        <taxon>Salinicoccus</taxon>
    </lineage>
</organism>
<dbReference type="InterPro" id="IPR015943">
    <property type="entry name" value="WD40/YVTN_repeat-like_dom_sf"/>
</dbReference>
<dbReference type="OrthoDB" id="9790815at2"/>
<accession>A0A0C2E4A5</accession>
<comment type="caution">
    <text evidence="2">The sequence shown here is derived from an EMBL/GenBank/DDBJ whole genome shotgun (WGS) entry which is preliminary data.</text>
</comment>
<dbReference type="RefSeq" id="WP_040106431.1">
    <property type="nucleotide sequence ID" value="NZ_JABEVU030000001.1"/>
</dbReference>
<dbReference type="STRING" id="45670.SN16_09750"/>
<reference evidence="3" key="3">
    <citation type="submission" date="2020-04" db="EMBL/GenBank/DDBJ databases">
        <authorList>
            <person name="Tanveer F."/>
            <person name="Xie Y."/>
            <person name="Shinwari Z.K."/>
        </authorList>
    </citation>
    <scope>NUCLEOTIDE SEQUENCE</scope>
    <source>
        <strain evidence="3">MOSEL-ME25</strain>
    </source>
</reference>